<dbReference type="AlphaFoldDB" id="A0A226EJW6"/>
<feature type="non-terminal residue" evidence="2">
    <location>
        <position position="1"/>
    </location>
</feature>
<organism evidence="2 3">
    <name type="scientific">Folsomia candida</name>
    <name type="common">Springtail</name>
    <dbReference type="NCBI Taxonomy" id="158441"/>
    <lineage>
        <taxon>Eukaryota</taxon>
        <taxon>Metazoa</taxon>
        <taxon>Ecdysozoa</taxon>
        <taxon>Arthropoda</taxon>
        <taxon>Hexapoda</taxon>
        <taxon>Collembola</taxon>
        <taxon>Entomobryomorpha</taxon>
        <taxon>Isotomoidea</taxon>
        <taxon>Isotomidae</taxon>
        <taxon>Proisotominae</taxon>
        <taxon>Folsomia</taxon>
    </lineage>
</organism>
<name>A0A226EJW6_FOLCA</name>
<keyword evidence="3" id="KW-1185">Reference proteome</keyword>
<feature type="compositionally biased region" description="Gly residues" evidence="1">
    <location>
        <begin position="147"/>
        <end position="156"/>
    </location>
</feature>
<comment type="caution">
    <text evidence="2">The sequence shown here is derived from an EMBL/GenBank/DDBJ whole genome shotgun (WGS) entry which is preliminary data.</text>
</comment>
<protein>
    <submittedName>
        <fullName evidence="2">Uncharacterized protein</fullName>
    </submittedName>
</protein>
<dbReference type="EMBL" id="LNIX01000003">
    <property type="protein sequence ID" value="OXA58003.1"/>
    <property type="molecule type" value="Genomic_DNA"/>
</dbReference>
<evidence type="ECO:0000256" key="1">
    <source>
        <dbReference type="SAM" id="MobiDB-lite"/>
    </source>
</evidence>
<proteinExistence type="predicted"/>
<evidence type="ECO:0000313" key="3">
    <source>
        <dbReference type="Proteomes" id="UP000198287"/>
    </source>
</evidence>
<evidence type="ECO:0000313" key="2">
    <source>
        <dbReference type="EMBL" id="OXA58003.1"/>
    </source>
</evidence>
<feature type="region of interest" description="Disordered" evidence="1">
    <location>
        <begin position="142"/>
        <end position="162"/>
    </location>
</feature>
<sequence>RAAAIHIFCLTLSTSQPKITFLATRGKIICPAKRRHKADIFPAGSIQVSYLEKADATTKQVWAEEQTAVDGNMEAGWKEKGIKNLPHSATSSHSILGDDKHSSSCTTFSLAPHLVSTFSTHSAAFAKVSLTTVPTSTVISEGEECQGQGGSSSGGGHRQRHSKEVLEKHLLVRQPQNLENSDLSKLQQEIPHEEDLLLRSKYCQRVRLQRTLIYGLTVVVKVTFVADVTFLAARGGGGIRTVQCFHCIWYPNPELTSAKNASEICRQHSFKLPMIIESCELGCVVSAVHTTALSTYTRRVLMALFCFVTSSFPAKFPESKAELREEFVLLLAFHQFRFLILFGQLVEGVRVDFIPCAICSIHCLISSLSLICGAHVSWLNEDKLRGEKEAGLIRHRRPAQDSADVHEKFPFEGFTFVVGRDVLGHSVDLIQWTHNGA</sequence>
<dbReference type="Proteomes" id="UP000198287">
    <property type="component" value="Unassembled WGS sequence"/>
</dbReference>
<accession>A0A226EJW6</accession>
<reference evidence="2 3" key="1">
    <citation type="submission" date="2015-12" db="EMBL/GenBank/DDBJ databases">
        <title>The genome of Folsomia candida.</title>
        <authorList>
            <person name="Faddeeva A."/>
            <person name="Derks M.F."/>
            <person name="Anvar Y."/>
            <person name="Smit S."/>
            <person name="Van Straalen N."/>
            <person name="Roelofs D."/>
        </authorList>
    </citation>
    <scope>NUCLEOTIDE SEQUENCE [LARGE SCALE GENOMIC DNA]</scope>
    <source>
        <strain evidence="2 3">VU population</strain>
        <tissue evidence="2">Whole body</tissue>
    </source>
</reference>
<gene>
    <name evidence="2" type="ORF">Fcan01_08551</name>
</gene>